<name>A0ABD2Y2N5_9GENT</name>
<organism evidence="2 3">
    <name type="scientific">Cinchona calisaya</name>
    <dbReference type="NCBI Taxonomy" id="153742"/>
    <lineage>
        <taxon>Eukaryota</taxon>
        <taxon>Viridiplantae</taxon>
        <taxon>Streptophyta</taxon>
        <taxon>Embryophyta</taxon>
        <taxon>Tracheophyta</taxon>
        <taxon>Spermatophyta</taxon>
        <taxon>Magnoliopsida</taxon>
        <taxon>eudicotyledons</taxon>
        <taxon>Gunneridae</taxon>
        <taxon>Pentapetalae</taxon>
        <taxon>asterids</taxon>
        <taxon>lamiids</taxon>
        <taxon>Gentianales</taxon>
        <taxon>Rubiaceae</taxon>
        <taxon>Cinchonoideae</taxon>
        <taxon>Cinchoneae</taxon>
        <taxon>Cinchona</taxon>
    </lineage>
</organism>
<reference evidence="2 3" key="1">
    <citation type="submission" date="2024-11" db="EMBL/GenBank/DDBJ databases">
        <title>A near-complete genome assembly of Cinchona calisaya.</title>
        <authorList>
            <person name="Lian D.C."/>
            <person name="Zhao X.W."/>
            <person name="Wei L."/>
        </authorList>
    </citation>
    <scope>NUCLEOTIDE SEQUENCE [LARGE SCALE GENOMIC DNA]</scope>
    <source>
        <tissue evidence="2">Nenye</tissue>
    </source>
</reference>
<feature type="compositionally biased region" description="Polar residues" evidence="1">
    <location>
        <begin position="310"/>
        <end position="320"/>
    </location>
</feature>
<dbReference type="EMBL" id="JBJUIK010000015">
    <property type="protein sequence ID" value="KAL3501748.1"/>
    <property type="molecule type" value="Genomic_DNA"/>
</dbReference>
<proteinExistence type="predicted"/>
<feature type="region of interest" description="Disordered" evidence="1">
    <location>
        <begin position="225"/>
        <end position="279"/>
    </location>
</feature>
<feature type="compositionally biased region" description="Polar residues" evidence="1">
    <location>
        <begin position="331"/>
        <end position="347"/>
    </location>
</feature>
<protein>
    <submittedName>
        <fullName evidence="2">Uncharacterized protein</fullName>
    </submittedName>
</protein>
<sequence>MSRGYTNYSEMEPYTDGWVNTTYSGTGYSDHVCRPVVVDAEGRKSPIIRYASGHNTEEYQVMKAERIVKHISHAAPIVSPLTNYRKGELGSPYDRPEKVGDFLNEVSRPISSPFGSNWRAHPNLKDNDGTAKYVDDSHLIREPQTYKGTNPMFDNKAMYNRGPMMSSHSLSKPTNNIGSAVDFLAEAINPPYGGKEDFMTSNNQTNNLSRPIKTGPLSSIHWRTGTNLAAQDRKVDSGEDELDKPKEQQIYGRNKKDNIPRLPTNPYNSREVDQKANGNNGSVNYIPKPAAFPEPSQQTRFPAPKIQNKGLYSSPETIDSSEARKRYGKLKSQSVPEETYTGSINSTDAVTKYGGAKIPW</sequence>
<feature type="region of interest" description="Disordered" evidence="1">
    <location>
        <begin position="306"/>
        <end position="347"/>
    </location>
</feature>
<gene>
    <name evidence="2" type="ORF">ACH5RR_036197</name>
</gene>
<evidence type="ECO:0000313" key="3">
    <source>
        <dbReference type="Proteomes" id="UP001630127"/>
    </source>
</evidence>
<accession>A0ABD2Y2N5</accession>
<evidence type="ECO:0000313" key="2">
    <source>
        <dbReference type="EMBL" id="KAL3501748.1"/>
    </source>
</evidence>
<comment type="caution">
    <text evidence="2">The sequence shown here is derived from an EMBL/GenBank/DDBJ whole genome shotgun (WGS) entry which is preliminary data.</text>
</comment>
<feature type="compositionally biased region" description="Basic and acidic residues" evidence="1">
    <location>
        <begin position="231"/>
        <end position="247"/>
    </location>
</feature>
<keyword evidence="3" id="KW-1185">Reference proteome</keyword>
<evidence type="ECO:0000256" key="1">
    <source>
        <dbReference type="SAM" id="MobiDB-lite"/>
    </source>
</evidence>
<dbReference type="Proteomes" id="UP001630127">
    <property type="component" value="Unassembled WGS sequence"/>
</dbReference>
<dbReference type="AlphaFoldDB" id="A0ABD2Y2N5"/>